<dbReference type="PANTHER" id="PTHR47466:SF1">
    <property type="entry name" value="METALLOPROTEASE MEP1 (AFU_ORTHOLOGUE AFUA_1G07730)-RELATED"/>
    <property type="match status" value="1"/>
</dbReference>
<evidence type="ECO:0000256" key="9">
    <source>
        <dbReference type="SAM" id="Phobius"/>
    </source>
</evidence>
<dbReference type="SUPFAM" id="SSF55486">
    <property type="entry name" value="Metalloproteases ('zincins'), catalytic domain"/>
    <property type="match status" value="1"/>
</dbReference>
<evidence type="ECO:0000256" key="3">
    <source>
        <dbReference type="ARBA" id="ARBA00022723"/>
    </source>
</evidence>
<evidence type="ECO:0000313" key="12">
    <source>
        <dbReference type="Proteomes" id="UP001250214"/>
    </source>
</evidence>
<evidence type="ECO:0000256" key="2">
    <source>
        <dbReference type="ARBA" id="ARBA00022670"/>
    </source>
</evidence>
<dbReference type="InterPro" id="IPR024079">
    <property type="entry name" value="MetalloPept_cat_dom_sf"/>
</dbReference>
<keyword evidence="6" id="KW-0862">Zinc</keyword>
<evidence type="ECO:0000256" key="8">
    <source>
        <dbReference type="ARBA" id="ARBA00023157"/>
    </source>
</evidence>
<dbReference type="CDD" id="cd04275">
    <property type="entry name" value="ZnMc_pappalysin_like"/>
    <property type="match status" value="1"/>
</dbReference>
<dbReference type="Gene3D" id="3.40.390.10">
    <property type="entry name" value="Collagenase (Catalytic Domain)"/>
    <property type="match status" value="1"/>
</dbReference>
<keyword evidence="12" id="KW-1185">Reference proteome</keyword>
<keyword evidence="8" id="KW-1015">Disulfide bond</keyword>
<dbReference type="RefSeq" id="WP_310912008.1">
    <property type="nucleotide sequence ID" value="NZ_JAVLVT010000003.1"/>
</dbReference>
<keyword evidence="5" id="KW-0378">Hydrolase</keyword>
<accession>A0ABU2H5D1</accession>
<evidence type="ECO:0000259" key="10">
    <source>
        <dbReference type="Pfam" id="PF05572"/>
    </source>
</evidence>
<keyword evidence="9" id="KW-0472">Membrane</keyword>
<dbReference type="Pfam" id="PF05572">
    <property type="entry name" value="Peptidase_M43"/>
    <property type="match status" value="1"/>
</dbReference>
<comment type="caution">
    <text evidence="11">The sequence shown here is derived from an EMBL/GenBank/DDBJ whole genome shotgun (WGS) entry which is preliminary data.</text>
</comment>
<sequence>MVGSFLERGAAAATWVGAVVVAVVLLALMVTVAFPARDAPPLPAMAPSLSPVGGSGLVGATGVWQDACSPGGAARLADPPEPAEDQTYRDPHALSQEEAAELDRQLRQAAPERIPEQHGARTIPVVLHVVADTDGTGELSRDTVQEQVTVLNDAFSGAYGGFDTGFRFSLREVTRTTDDAWFHRFAANEREVKRELRVGGPEVLNIYSTRLGAGVLGRSTFPQDYAERPYNDGVVIDHRSVPGGAHTNFDLGHTATHEVGHWLGLFHTFQNGCAYPGDYVADTPYERIQATGCPEGRNTCPHRWGTDPVHNFMNYSDDACMSEFTAGQAHRMAMAWYAFRDPVG</sequence>
<evidence type="ECO:0000313" key="11">
    <source>
        <dbReference type="EMBL" id="MDS1270503.1"/>
    </source>
</evidence>
<reference evidence="12" key="1">
    <citation type="submission" date="2023-07" db="EMBL/GenBank/DDBJ databases">
        <title>Novel species in the genus Lipingzhangella isolated from Sambhar Salt Lake.</title>
        <authorList>
            <person name="Jiya N."/>
            <person name="Kajale S."/>
            <person name="Sharma A."/>
        </authorList>
    </citation>
    <scope>NUCLEOTIDE SEQUENCE [LARGE SCALE GENOMIC DNA]</scope>
    <source>
        <strain evidence="12">LS1_29</strain>
    </source>
</reference>
<proteinExistence type="inferred from homology"/>
<dbReference type="InterPro" id="IPR008754">
    <property type="entry name" value="Peptidase_M43"/>
</dbReference>
<evidence type="ECO:0000256" key="6">
    <source>
        <dbReference type="ARBA" id="ARBA00022833"/>
    </source>
</evidence>
<dbReference type="Proteomes" id="UP001250214">
    <property type="component" value="Unassembled WGS sequence"/>
</dbReference>
<keyword evidence="9" id="KW-0812">Transmembrane</keyword>
<feature type="transmembrane region" description="Helical" evidence="9">
    <location>
        <begin position="12"/>
        <end position="34"/>
    </location>
</feature>
<keyword evidence="2" id="KW-0645">Protease</keyword>
<dbReference type="GO" id="GO:0008237">
    <property type="term" value="F:metallopeptidase activity"/>
    <property type="evidence" value="ECO:0007669"/>
    <property type="project" value="UniProtKB-KW"/>
</dbReference>
<keyword evidence="7 11" id="KW-0482">Metalloprotease</keyword>
<evidence type="ECO:0000256" key="5">
    <source>
        <dbReference type="ARBA" id="ARBA00022801"/>
    </source>
</evidence>
<name>A0ABU2H5D1_9ACTN</name>
<organism evidence="11 12">
    <name type="scientific">Lipingzhangella rawalii</name>
    <dbReference type="NCBI Taxonomy" id="2055835"/>
    <lineage>
        <taxon>Bacteria</taxon>
        <taxon>Bacillati</taxon>
        <taxon>Actinomycetota</taxon>
        <taxon>Actinomycetes</taxon>
        <taxon>Streptosporangiales</taxon>
        <taxon>Nocardiopsidaceae</taxon>
        <taxon>Lipingzhangella</taxon>
    </lineage>
</organism>
<evidence type="ECO:0000256" key="4">
    <source>
        <dbReference type="ARBA" id="ARBA00022729"/>
    </source>
</evidence>
<gene>
    <name evidence="11" type="ORF">RIF23_09365</name>
</gene>
<keyword evidence="9" id="KW-1133">Transmembrane helix</keyword>
<evidence type="ECO:0000256" key="7">
    <source>
        <dbReference type="ARBA" id="ARBA00023049"/>
    </source>
</evidence>
<evidence type="ECO:0000256" key="1">
    <source>
        <dbReference type="ARBA" id="ARBA00008721"/>
    </source>
</evidence>
<protein>
    <submittedName>
        <fullName evidence="11">Zinc metalloprotease</fullName>
    </submittedName>
</protein>
<feature type="domain" description="Peptidase M43 pregnancy-associated plasma-A" evidence="10">
    <location>
        <begin position="250"/>
        <end position="333"/>
    </location>
</feature>
<keyword evidence="4" id="KW-0732">Signal</keyword>
<keyword evidence="3" id="KW-0479">Metal-binding</keyword>
<dbReference type="PANTHER" id="PTHR47466">
    <property type="match status" value="1"/>
</dbReference>
<dbReference type="EMBL" id="JAVLVT010000003">
    <property type="protein sequence ID" value="MDS1270503.1"/>
    <property type="molecule type" value="Genomic_DNA"/>
</dbReference>
<comment type="similarity">
    <text evidence="1">Belongs to the peptidase M43B family.</text>
</comment>